<dbReference type="AlphaFoldDB" id="A0A2S0RBJ0"/>
<proteinExistence type="predicted"/>
<dbReference type="Proteomes" id="UP000244193">
    <property type="component" value="Chromosome"/>
</dbReference>
<gene>
    <name evidence="2" type="ORF">HYN48_04410</name>
</gene>
<dbReference type="InterPro" id="IPR043741">
    <property type="entry name" value="DUF5686"/>
</dbReference>
<dbReference type="KEGG" id="fmg:HYN48_04410"/>
<dbReference type="SUPFAM" id="SSF49464">
    <property type="entry name" value="Carboxypeptidase regulatory domain-like"/>
    <property type="match status" value="1"/>
</dbReference>
<name>A0A2S0RBJ0_9FLAO</name>
<dbReference type="InterPro" id="IPR008969">
    <property type="entry name" value="CarboxyPept-like_regulatory"/>
</dbReference>
<dbReference type="OrthoDB" id="604691at2"/>
<keyword evidence="1" id="KW-0732">Signal</keyword>
<sequence>MKYVLLCIFLCSKLFAQHTISGTVIDATTQSPLAFASIKADNGSTTGSDLNGQFTLESANEITHITVSYIGYKSKKVAVSRDPKLALKISLEPAENALEEVTVNYVNPAHAIIRKVIANKKKNNPNSLGSFTYNCYNKMMLNVRHTDSAHTKVDMSKHAFMMESITKRKFLKPDLSEETVTATRVSGFQNPAFAAVMTDFQPFSFYEDDIRMLDKHYLNPIANGSLDKYQFRLEETRASLRDTVYVISFAPRKGKNFDALKGQLFINSNGYAVQNVVASPAEKKKVELRIRQQYQFTGGQWFPEKMNFALVFNDYPAKQMYMVMDGKSYIDSVQINPALRRRDFGIESVRIAADATRKDSLFWDQFRKEKINSVDLKTYRLLDSVGREHNMDRIVAGIARFIEGRLPIGPIDIDLNRTFTYNKYEGLRLGTGIYTNDKLFRNFTVGAFYGYGLNDEESKYGGEFIYTLSRNHEFRIGAQYYHDLAETGIFGADLSRKSLFGYRKYIASRFDMKDGENFWVEFRSFRWFKWKFSMATEAVTLKYPYAFFPTPLVPVTDYHNTSLNVNMRFAFRERLSTMFGQRTSSGTDFPVLNVSYTRGLKQVLDGELSYNRFEAQVDQSFYTKNFGTTSYTLQGGYVDTPLPYGLMFTGEGSYDREVPVIMKNTFQTMRPYEFLSDRYVNIFLSHHFSGLLFKAGQFQPGISLHTNAGWGDISRPYVHNTDYRIKRNWFFESGLQLDSLLKADYFGIANAGFGIGAYYRYGAYSLPDFKDNIALKATFTFTLK</sequence>
<accession>A0A2S0RBJ0</accession>
<feature type="chain" id="PRO_5015671662" description="Carboxypeptidase-like regulatory domain-containing protein" evidence="1">
    <location>
        <begin position="17"/>
        <end position="784"/>
    </location>
</feature>
<dbReference type="RefSeq" id="WP_108369971.1">
    <property type="nucleotide sequence ID" value="NZ_CP028811.1"/>
</dbReference>
<evidence type="ECO:0000313" key="3">
    <source>
        <dbReference type="Proteomes" id="UP000244193"/>
    </source>
</evidence>
<dbReference type="EMBL" id="CP028811">
    <property type="protein sequence ID" value="AWA29387.1"/>
    <property type="molecule type" value="Genomic_DNA"/>
</dbReference>
<evidence type="ECO:0000256" key="1">
    <source>
        <dbReference type="SAM" id="SignalP"/>
    </source>
</evidence>
<dbReference type="Pfam" id="PF13715">
    <property type="entry name" value="CarbopepD_reg_2"/>
    <property type="match status" value="1"/>
</dbReference>
<feature type="signal peptide" evidence="1">
    <location>
        <begin position="1"/>
        <end position="16"/>
    </location>
</feature>
<evidence type="ECO:0008006" key="4">
    <source>
        <dbReference type="Google" id="ProtNLM"/>
    </source>
</evidence>
<organism evidence="2 3">
    <name type="scientific">Flavobacterium magnum</name>
    <dbReference type="NCBI Taxonomy" id="2162713"/>
    <lineage>
        <taxon>Bacteria</taxon>
        <taxon>Pseudomonadati</taxon>
        <taxon>Bacteroidota</taxon>
        <taxon>Flavobacteriia</taxon>
        <taxon>Flavobacteriales</taxon>
        <taxon>Flavobacteriaceae</taxon>
        <taxon>Flavobacterium</taxon>
    </lineage>
</organism>
<protein>
    <recommendedName>
        <fullName evidence="4">Carboxypeptidase-like regulatory domain-containing protein</fullName>
    </recommendedName>
</protein>
<dbReference type="Gene3D" id="2.60.40.1120">
    <property type="entry name" value="Carboxypeptidase-like, regulatory domain"/>
    <property type="match status" value="1"/>
</dbReference>
<evidence type="ECO:0000313" key="2">
    <source>
        <dbReference type="EMBL" id="AWA29387.1"/>
    </source>
</evidence>
<reference evidence="2 3" key="1">
    <citation type="submission" date="2018-04" db="EMBL/GenBank/DDBJ databases">
        <title>Genome sequencing of Flavobacterium sp. HYN0048.</title>
        <authorList>
            <person name="Yi H."/>
            <person name="Baek C."/>
        </authorList>
    </citation>
    <scope>NUCLEOTIDE SEQUENCE [LARGE SCALE GENOMIC DNA]</scope>
    <source>
        <strain evidence="2 3">HYN0048</strain>
    </source>
</reference>
<dbReference type="Pfam" id="PF18939">
    <property type="entry name" value="DUF5686"/>
    <property type="match status" value="2"/>
</dbReference>
<keyword evidence="3" id="KW-1185">Reference proteome</keyword>